<feature type="region of interest" description="Disordered" evidence="1">
    <location>
        <begin position="278"/>
        <end position="321"/>
    </location>
</feature>
<dbReference type="Gene3D" id="2.60.40.10">
    <property type="entry name" value="Immunoglobulins"/>
    <property type="match status" value="1"/>
</dbReference>
<dbReference type="Proteomes" id="UP000032120">
    <property type="component" value="Unassembled WGS sequence"/>
</dbReference>
<dbReference type="GO" id="GO:0005975">
    <property type="term" value="P:carbohydrate metabolic process"/>
    <property type="evidence" value="ECO:0007669"/>
    <property type="project" value="UniProtKB-ARBA"/>
</dbReference>
<evidence type="ECO:0000313" key="2">
    <source>
        <dbReference type="EMBL" id="KIP51264.1"/>
    </source>
</evidence>
<sequence>GTGDTTVAFVLPEGQTLVVETPAEGTTTATRTVTFSGTGNSGSTVNVLDADGNRLPGTTAVVVVDGQWSLDYTYGDDAAVAQTVRVTQVTGGAGSGDVTRAFNLPAAVVVPPTTPDATLDAPVITSPTEGQVVVGDQVTVTGTGTGTPGSNILLAVVPTDQLDELEAAEGDMSSAASEPADPTDPIVVDADGNWTVTLALTPDDYTAAAVAFLLDENGAPVLDAAGQPVISDPSADVAFSLVAAVVPAGTPATPIATGTTGLAYTGGEGTEAAIGIGARRPAARLDPDGPRSPPREARDHRRGRRVIQSVTSQSMAPTPDE</sequence>
<evidence type="ECO:0000313" key="3">
    <source>
        <dbReference type="Proteomes" id="UP000032120"/>
    </source>
</evidence>
<feature type="compositionally biased region" description="Polar residues" evidence="1">
    <location>
        <begin position="308"/>
        <end position="321"/>
    </location>
</feature>
<gene>
    <name evidence="2" type="ORF">SD72_16495</name>
</gene>
<organism evidence="2 3">
    <name type="scientific">Leucobacter komagatae</name>
    <dbReference type="NCBI Taxonomy" id="55969"/>
    <lineage>
        <taxon>Bacteria</taxon>
        <taxon>Bacillati</taxon>
        <taxon>Actinomycetota</taxon>
        <taxon>Actinomycetes</taxon>
        <taxon>Micrococcales</taxon>
        <taxon>Microbacteriaceae</taxon>
        <taxon>Leucobacter</taxon>
    </lineage>
</organism>
<feature type="compositionally biased region" description="Basic and acidic residues" evidence="1">
    <location>
        <begin position="283"/>
        <end position="299"/>
    </location>
</feature>
<feature type="non-terminal residue" evidence="2">
    <location>
        <position position="1"/>
    </location>
</feature>
<dbReference type="EMBL" id="JXSQ01000053">
    <property type="protein sequence ID" value="KIP51264.1"/>
    <property type="molecule type" value="Genomic_DNA"/>
</dbReference>
<evidence type="ECO:0000256" key="1">
    <source>
        <dbReference type="SAM" id="MobiDB-lite"/>
    </source>
</evidence>
<protein>
    <recommendedName>
        <fullName evidence="4">Bacterial Ig domain-containing protein</fullName>
    </recommendedName>
</protein>
<comment type="caution">
    <text evidence="2">The sequence shown here is derived from an EMBL/GenBank/DDBJ whole genome shotgun (WGS) entry which is preliminary data.</text>
</comment>
<evidence type="ECO:0008006" key="4">
    <source>
        <dbReference type="Google" id="ProtNLM"/>
    </source>
</evidence>
<keyword evidence="3" id="KW-1185">Reference proteome</keyword>
<name>A0A0D0IHV7_9MICO</name>
<proteinExistence type="predicted"/>
<accession>A0A0D0IHV7</accession>
<reference evidence="2 3" key="1">
    <citation type="submission" date="2015-01" db="EMBL/GenBank/DDBJ databases">
        <title>Draft genome sequence of Leucobacter komagatae strain VKM ST2845.</title>
        <authorList>
            <person name="Karlyshev A.V."/>
            <person name="Kudryashova E.B."/>
        </authorList>
    </citation>
    <scope>NUCLEOTIDE SEQUENCE [LARGE SCALE GENOMIC DNA]</scope>
    <source>
        <strain evidence="2 3">VKM ST2845</strain>
    </source>
</reference>
<dbReference type="InterPro" id="IPR013783">
    <property type="entry name" value="Ig-like_fold"/>
</dbReference>
<dbReference type="AlphaFoldDB" id="A0A0D0IHV7"/>